<organism evidence="1 2">
    <name type="scientific">Leucogyrophana mollusca</name>
    <dbReference type="NCBI Taxonomy" id="85980"/>
    <lineage>
        <taxon>Eukaryota</taxon>
        <taxon>Fungi</taxon>
        <taxon>Dikarya</taxon>
        <taxon>Basidiomycota</taxon>
        <taxon>Agaricomycotina</taxon>
        <taxon>Agaricomycetes</taxon>
        <taxon>Agaricomycetidae</taxon>
        <taxon>Boletales</taxon>
        <taxon>Boletales incertae sedis</taxon>
        <taxon>Leucogyrophana</taxon>
    </lineage>
</organism>
<protein>
    <submittedName>
        <fullName evidence="1">Uncharacterized protein</fullName>
    </submittedName>
</protein>
<keyword evidence="2" id="KW-1185">Reference proteome</keyword>
<evidence type="ECO:0000313" key="2">
    <source>
        <dbReference type="Proteomes" id="UP000790709"/>
    </source>
</evidence>
<proteinExistence type="predicted"/>
<evidence type="ECO:0000313" key="1">
    <source>
        <dbReference type="EMBL" id="KAH7920043.1"/>
    </source>
</evidence>
<sequence>RNRQRVEDLKENNLFAYRDVDARKGLYKAEILQSGTNDMWFANRHDEGVIYHQYFDPMPVETIALVLTATECCIDEWATGIKEDIKFTAAAYADVYKAHLKCLLKFGEHTRKYDLLGKIRRDLYINAR</sequence>
<comment type="caution">
    <text evidence="1">The sequence shown here is derived from an EMBL/GenBank/DDBJ whole genome shotgun (WGS) entry which is preliminary data.</text>
</comment>
<accession>A0ACB8B4E1</accession>
<reference evidence="1" key="1">
    <citation type="journal article" date="2021" name="New Phytol.">
        <title>Evolutionary innovations through gain and loss of genes in the ectomycorrhizal Boletales.</title>
        <authorList>
            <person name="Wu G."/>
            <person name="Miyauchi S."/>
            <person name="Morin E."/>
            <person name="Kuo A."/>
            <person name="Drula E."/>
            <person name="Varga T."/>
            <person name="Kohler A."/>
            <person name="Feng B."/>
            <person name="Cao Y."/>
            <person name="Lipzen A."/>
            <person name="Daum C."/>
            <person name="Hundley H."/>
            <person name="Pangilinan J."/>
            <person name="Johnson J."/>
            <person name="Barry K."/>
            <person name="LaButti K."/>
            <person name="Ng V."/>
            <person name="Ahrendt S."/>
            <person name="Min B."/>
            <person name="Choi I.G."/>
            <person name="Park H."/>
            <person name="Plett J.M."/>
            <person name="Magnuson J."/>
            <person name="Spatafora J.W."/>
            <person name="Nagy L.G."/>
            <person name="Henrissat B."/>
            <person name="Grigoriev I.V."/>
            <person name="Yang Z.L."/>
            <person name="Xu J."/>
            <person name="Martin F.M."/>
        </authorList>
    </citation>
    <scope>NUCLEOTIDE SEQUENCE</scope>
    <source>
        <strain evidence="1">KUC20120723A-06</strain>
    </source>
</reference>
<gene>
    <name evidence="1" type="ORF">BV22DRAFT_1021966</name>
</gene>
<dbReference type="EMBL" id="MU266609">
    <property type="protein sequence ID" value="KAH7920043.1"/>
    <property type="molecule type" value="Genomic_DNA"/>
</dbReference>
<name>A0ACB8B4E1_9AGAM</name>
<dbReference type="Proteomes" id="UP000790709">
    <property type="component" value="Unassembled WGS sequence"/>
</dbReference>
<feature type="non-terminal residue" evidence="1">
    <location>
        <position position="1"/>
    </location>
</feature>